<comment type="similarity">
    <text evidence="2">Belongs to the RRP1 family.</text>
</comment>
<dbReference type="Pfam" id="PF05997">
    <property type="entry name" value="Nop52"/>
    <property type="match status" value="1"/>
</dbReference>
<evidence type="ECO:0008006" key="7">
    <source>
        <dbReference type="Google" id="ProtNLM"/>
    </source>
</evidence>
<reference evidence="6" key="1">
    <citation type="submission" date="2016-02" db="EMBL/GenBank/DDBJ databases">
        <title>Comparative genomics of biotechnologically important yeasts.</title>
        <authorList>
            <consortium name="DOE Joint Genome Institute"/>
            <person name="Riley R."/>
            <person name="Haridas S."/>
            <person name="Wolfe K.H."/>
            <person name="Lopes M.R."/>
            <person name="Hittinger C.T."/>
            <person name="Goker M."/>
            <person name="Salamov A."/>
            <person name="Wisecaver J."/>
            <person name="Long T.M."/>
            <person name="Aerts A.L."/>
            <person name="Barry K."/>
            <person name="Choi C."/>
            <person name="Clum A."/>
            <person name="Coughlan A.Y."/>
            <person name="Deshpande S."/>
            <person name="Douglass A.P."/>
            <person name="Hanson S.J."/>
            <person name="Klenk H.-P."/>
            <person name="Labutti K."/>
            <person name="Lapidus A."/>
            <person name="Lindquist E."/>
            <person name="Lipzen A."/>
            <person name="Meier-Kolthoff J.P."/>
            <person name="Ohm R.A."/>
            <person name="Otillar R.P."/>
            <person name="Pangilinan J."/>
            <person name="Peng Y."/>
            <person name="Rokas A."/>
            <person name="Rosa C.A."/>
            <person name="Scheuner C."/>
            <person name="Sibirny A.A."/>
            <person name="Slot J.C."/>
            <person name="Stielow J.B."/>
            <person name="Sun H."/>
            <person name="Kurtzman C.P."/>
            <person name="Blackwell M."/>
            <person name="Jeffries T.W."/>
            <person name="Grigoriev I.V."/>
        </authorList>
    </citation>
    <scope>NUCLEOTIDE SEQUENCE [LARGE SCALE GENOMIC DNA]</scope>
    <source>
        <strain evidence="6">NRRL Y-17796</strain>
    </source>
</reference>
<sequence length="228" mass="26511">FLRKLASVDRSARDSAIDVLEKYVSGQKVLPQKETDKLWKGLYYAMYLADRPKYQHELADRMSNLVLIVNEKSFDQFVASFWKVHSAEWSRLDRHRLDKYLYLIRRTVNAMFTKVARSHWTVESAEKIAGLLRAHAFALESTSAPNGIRLHLLDIYLDELESVIGDTDRETIKTALDIVAQPFIEVADCRNKVLRKKFDEDVKSDKRLVEWGLYTPIEPESEDEWAGF</sequence>
<organism evidence="5 6">
    <name type="scientific">Tortispora caseinolytica NRRL Y-17796</name>
    <dbReference type="NCBI Taxonomy" id="767744"/>
    <lineage>
        <taxon>Eukaryota</taxon>
        <taxon>Fungi</taxon>
        <taxon>Dikarya</taxon>
        <taxon>Ascomycota</taxon>
        <taxon>Saccharomycotina</taxon>
        <taxon>Trigonopsidomycetes</taxon>
        <taxon>Trigonopsidales</taxon>
        <taxon>Trigonopsidaceae</taxon>
        <taxon>Tortispora</taxon>
    </lineage>
</organism>
<evidence type="ECO:0000313" key="6">
    <source>
        <dbReference type="Proteomes" id="UP000095023"/>
    </source>
</evidence>
<dbReference type="OrthoDB" id="2019504at2759"/>
<keyword evidence="4" id="KW-0539">Nucleus</keyword>
<feature type="non-terminal residue" evidence="5">
    <location>
        <position position="228"/>
    </location>
</feature>
<proteinExistence type="inferred from homology"/>
<dbReference type="GO" id="GO:0006364">
    <property type="term" value="P:rRNA processing"/>
    <property type="evidence" value="ECO:0007669"/>
    <property type="project" value="UniProtKB-KW"/>
</dbReference>
<name>A0A1E4TBT2_9ASCO</name>
<gene>
    <name evidence="5" type="ORF">CANCADRAFT_14591</name>
</gene>
<keyword evidence="6" id="KW-1185">Reference proteome</keyword>
<dbReference type="InterPro" id="IPR010301">
    <property type="entry name" value="RRP1"/>
</dbReference>
<dbReference type="EMBL" id="KV453843">
    <property type="protein sequence ID" value="ODV89222.1"/>
    <property type="molecule type" value="Genomic_DNA"/>
</dbReference>
<evidence type="ECO:0000256" key="3">
    <source>
        <dbReference type="ARBA" id="ARBA00022552"/>
    </source>
</evidence>
<evidence type="ECO:0000256" key="4">
    <source>
        <dbReference type="ARBA" id="ARBA00023242"/>
    </source>
</evidence>
<dbReference type="PANTHER" id="PTHR13026:SF0">
    <property type="entry name" value="RIBOSOMAL RNA PROCESSING 1B"/>
    <property type="match status" value="1"/>
</dbReference>
<evidence type="ECO:0000313" key="5">
    <source>
        <dbReference type="EMBL" id="ODV89222.1"/>
    </source>
</evidence>
<accession>A0A1E4TBT2</accession>
<evidence type="ECO:0000256" key="1">
    <source>
        <dbReference type="ARBA" id="ARBA00004123"/>
    </source>
</evidence>
<dbReference type="GO" id="GO:0005634">
    <property type="term" value="C:nucleus"/>
    <property type="evidence" value="ECO:0007669"/>
    <property type="project" value="UniProtKB-SubCell"/>
</dbReference>
<dbReference type="GO" id="GO:0030687">
    <property type="term" value="C:preribosome, large subunit precursor"/>
    <property type="evidence" value="ECO:0007669"/>
    <property type="project" value="EnsemblFungi"/>
</dbReference>
<dbReference type="GO" id="GO:0030688">
    <property type="term" value="C:preribosome, small subunit precursor"/>
    <property type="evidence" value="ECO:0007669"/>
    <property type="project" value="InterPro"/>
</dbReference>
<dbReference type="AlphaFoldDB" id="A0A1E4TBT2"/>
<comment type="subcellular location">
    <subcellularLocation>
        <location evidence="1">Nucleus</location>
    </subcellularLocation>
</comment>
<dbReference type="Proteomes" id="UP000095023">
    <property type="component" value="Unassembled WGS sequence"/>
</dbReference>
<dbReference type="PANTHER" id="PTHR13026">
    <property type="entry name" value="NNP-1 PROTEIN NOVEL NUCLEAR PROTEIN 1 NOP52"/>
    <property type="match status" value="1"/>
</dbReference>
<protein>
    <recommendedName>
        <fullName evidence="7">Ribosomal RNA-processing protein 1</fullName>
    </recommendedName>
</protein>
<feature type="non-terminal residue" evidence="5">
    <location>
        <position position="1"/>
    </location>
</feature>
<evidence type="ECO:0000256" key="2">
    <source>
        <dbReference type="ARBA" id="ARBA00006374"/>
    </source>
</evidence>
<keyword evidence="3" id="KW-0698">rRNA processing</keyword>